<protein>
    <submittedName>
        <fullName evidence="2">Uncharacterized protein</fullName>
    </submittedName>
</protein>
<gene>
    <name evidence="2" type="ORF">CHH67_07905</name>
</gene>
<keyword evidence="1" id="KW-1133">Transmembrane helix</keyword>
<dbReference type="RefSeq" id="WP_095264624.1">
    <property type="nucleotide sequence ID" value="NZ_NPBY01000027.1"/>
</dbReference>
<dbReference type="AlphaFoldDB" id="A0A268EXQ3"/>
<feature type="transmembrane region" description="Helical" evidence="1">
    <location>
        <begin position="100"/>
        <end position="122"/>
    </location>
</feature>
<feature type="transmembrane region" description="Helical" evidence="1">
    <location>
        <begin position="32"/>
        <end position="58"/>
    </location>
</feature>
<dbReference type="Proteomes" id="UP000215596">
    <property type="component" value="Unassembled WGS sequence"/>
</dbReference>
<reference evidence="2 3" key="1">
    <citation type="submission" date="2017-07" db="EMBL/GenBank/DDBJ databases">
        <title>Isolation and whole genome analysis of endospore-forming bacteria from heroin.</title>
        <authorList>
            <person name="Kalinowski J."/>
            <person name="Ahrens B."/>
            <person name="Al-Dilaimi A."/>
            <person name="Winkler A."/>
            <person name="Wibberg D."/>
            <person name="Schleenbecker U."/>
            <person name="Ruckert C."/>
            <person name="Wolfel R."/>
            <person name="Grass G."/>
        </authorList>
    </citation>
    <scope>NUCLEOTIDE SEQUENCE [LARGE SCALE GENOMIC DNA]</scope>
    <source>
        <strain evidence="2 3">7537-G1</strain>
    </source>
</reference>
<dbReference type="EMBL" id="NPBY01000027">
    <property type="protein sequence ID" value="PAD77910.1"/>
    <property type="molecule type" value="Genomic_DNA"/>
</dbReference>
<organism evidence="2 3">
    <name type="scientific">Paenibacillus campinasensis</name>
    <dbReference type="NCBI Taxonomy" id="66347"/>
    <lineage>
        <taxon>Bacteria</taxon>
        <taxon>Bacillati</taxon>
        <taxon>Bacillota</taxon>
        <taxon>Bacilli</taxon>
        <taxon>Bacillales</taxon>
        <taxon>Paenibacillaceae</taxon>
        <taxon>Paenibacillus</taxon>
    </lineage>
</organism>
<keyword evidence="1" id="KW-0812">Transmembrane</keyword>
<evidence type="ECO:0000256" key="1">
    <source>
        <dbReference type="SAM" id="Phobius"/>
    </source>
</evidence>
<proteinExistence type="predicted"/>
<feature type="transmembrane region" description="Helical" evidence="1">
    <location>
        <begin position="65"/>
        <end position="88"/>
    </location>
</feature>
<evidence type="ECO:0000313" key="3">
    <source>
        <dbReference type="Proteomes" id="UP000215596"/>
    </source>
</evidence>
<accession>A0A268EXQ3</accession>
<evidence type="ECO:0000313" key="2">
    <source>
        <dbReference type="EMBL" id="PAD77910.1"/>
    </source>
</evidence>
<comment type="caution">
    <text evidence="2">The sequence shown here is derived from an EMBL/GenBank/DDBJ whole genome shotgun (WGS) entry which is preliminary data.</text>
</comment>
<keyword evidence="1" id="KW-0472">Membrane</keyword>
<name>A0A268EXQ3_9BACL</name>
<sequence length="131" mass="14663">MIRFMSAILSAMLLSLGFTVINSPDVAGLLYYYGTFLKGFLVLFFIYVFFAVPVSIYIDAWVMKYGVIWQMFVYFLAGAGMGCVFLLLNVGRIAATGMTLIVLFALAGWIFALFIQLLRLAVRRSRPASQT</sequence>